<accession>A0A544VR42</accession>
<evidence type="ECO:0000256" key="1">
    <source>
        <dbReference type="SAM" id="MobiDB-lite"/>
    </source>
</evidence>
<keyword evidence="2" id="KW-0812">Transmembrane</keyword>
<evidence type="ECO:0000256" key="2">
    <source>
        <dbReference type="SAM" id="Phobius"/>
    </source>
</evidence>
<keyword evidence="2" id="KW-1133">Transmembrane helix</keyword>
<dbReference type="Proteomes" id="UP000315759">
    <property type="component" value="Unassembled WGS sequence"/>
</dbReference>
<proteinExistence type="predicted"/>
<feature type="compositionally biased region" description="Pro residues" evidence="1">
    <location>
        <begin position="1"/>
        <end position="33"/>
    </location>
</feature>
<dbReference type="InterPro" id="IPR025241">
    <property type="entry name" value="DUF4190"/>
</dbReference>
<keyword evidence="2" id="KW-0472">Membrane</keyword>
<dbReference type="AlphaFoldDB" id="A0A544VR42"/>
<evidence type="ECO:0000313" key="4">
    <source>
        <dbReference type="EMBL" id="TQR82447.1"/>
    </source>
</evidence>
<feature type="domain" description="DUF4190" evidence="3">
    <location>
        <begin position="49"/>
        <end position="108"/>
    </location>
</feature>
<dbReference type="RefSeq" id="WP_142555972.1">
    <property type="nucleotide sequence ID" value="NZ_VIFX01000074.1"/>
</dbReference>
<gene>
    <name evidence="4" type="ORF">D8S82_32165</name>
</gene>
<dbReference type="EMBL" id="VIFX01000074">
    <property type="protein sequence ID" value="TQR82447.1"/>
    <property type="molecule type" value="Genomic_DNA"/>
</dbReference>
<protein>
    <submittedName>
        <fullName evidence="4">DUF4190 domain-containing protein</fullName>
    </submittedName>
</protein>
<reference evidence="4 5" key="1">
    <citation type="submission" date="2018-10" db="EMBL/GenBank/DDBJ databases">
        <title>Draft genome of Mycobacterium hodleri strain B.</title>
        <authorList>
            <person name="Amande T.J."/>
            <person name="Mcgenity T.J."/>
        </authorList>
    </citation>
    <scope>NUCLEOTIDE SEQUENCE [LARGE SCALE GENOMIC DNA]</scope>
    <source>
        <strain evidence="4 5">B</strain>
    </source>
</reference>
<organism evidence="4 5">
    <name type="scientific">Mycolicibacterium hodleri</name>
    <dbReference type="NCBI Taxonomy" id="49897"/>
    <lineage>
        <taxon>Bacteria</taxon>
        <taxon>Bacillati</taxon>
        <taxon>Actinomycetota</taxon>
        <taxon>Actinomycetes</taxon>
        <taxon>Mycobacteriales</taxon>
        <taxon>Mycobacteriaceae</taxon>
        <taxon>Mycolicibacterium</taxon>
    </lineage>
</organism>
<keyword evidence="5" id="KW-1185">Reference proteome</keyword>
<feature type="region of interest" description="Disordered" evidence="1">
    <location>
        <begin position="1"/>
        <end position="35"/>
    </location>
</feature>
<sequence length="116" mass="11601">MTEYPPPPPGNYPPPPPGNYPPPPPPGSYPPPGGYGGFEPVPVRGNNNLAVASLVCSVIGLFCGVGAIVGIVLGIVAMNQIKKTGQAGHGLALAGVIVGAVSLVLSVIVSLVYFST</sequence>
<feature type="transmembrane region" description="Helical" evidence="2">
    <location>
        <begin position="90"/>
        <end position="114"/>
    </location>
</feature>
<dbReference type="Pfam" id="PF13828">
    <property type="entry name" value="DUF4190"/>
    <property type="match status" value="1"/>
</dbReference>
<evidence type="ECO:0000259" key="3">
    <source>
        <dbReference type="Pfam" id="PF13828"/>
    </source>
</evidence>
<feature type="transmembrane region" description="Helical" evidence="2">
    <location>
        <begin position="49"/>
        <end position="78"/>
    </location>
</feature>
<comment type="caution">
    <text evidence="4">The sequence shown here is derived from an EMBL/GenBank/DDBJ whole genome shotgun (WGS) entry which is preliminary data.</text>
</comment>
<name>A0A544VR42_9MYCO</name>
<evidence type="ECO:0000313" key="5">
    <source>
        <dbReference type="Proteomes" id="UP000315759"/>
    </source>
</evidence>